<dbReference type="Proteomes" id="UP000291343">
    <property type="component" value="Unassembled WGS sequence"/>
</dbReference>
<reference evidence="1 2" key="1">
    <citation type="journal article" date="2017" name="Gigascience">
        <title>Genome sequence of the small brown planthopper, Laodelphax striatellus.</title>
        <authorList>
            <person name="Zhu J."/>
            <person name="Jiang F."/>
            <person name="Wang X."/>
            <person name="Yang P."/>
            <person name="Bao Y."/>
            <person name="Zhao W."/>
            <person name="Wang W."/>
            <person name="Lu H."/>
            <person name="Wang Q."/>
            <person name="Cui N."/>
            <person name="Li J."/>
            <person name="Chen X."/>
            <person name="Luo L."/>
            <person name="Yu J."/>
            <person name="Kang L."/>
            <person name="Cui F."/>
        </authorList>
    </citation>
    <scope>NUCLEOTIDE SEQUENCE [LARGE SCALE GENOMIC DNA]</scope>
    <source>
        <strain evidence="1">Lst14</strain>
    </source>
</reference>
<gene>
    <name evidence="1" type="ORF">LSTR_LSTR013967</name>
</gene>
<dbReference type="Gene3D" id="3.40.50.1010">
    <property type="entry name" value="5'-nuclease"/>
    <property type="match status" value="1"/>
</dbReference>
<name>A0A482WSM6_LAOST</name>
<evidence type="ECO:0000313" key="2">
    <source>
        <dbReference type="Proteomes" id="UP000291343"/>
    </source>
</evidence>
<evidence type="ECO:0000313" key="1">
    <source>
        <dbReference type="EMBL" id="RZF36262.1"/>
    </source>
</evidence>
<keyword evidence="2" id="KW-1185">Reference proteome</keyword>
<dbReference type="EMBL" id="QKKF02026695">
    <property type="protein sequence ID" value="RZF36262.1"/>
    <property type="molecule type" value="Genomic_DNA"/>
</dbReference>
<proteinExistence type="predicted"/>
<comment type="caution">
    <text evidence="1">The sequence shown here is derived from an EMBL/GenBank/DDBJ whole genome shotgun (WGS) entry which is preliminary data.</text>
</comment>
<dbReference type="STRING" id="195883.A0A482WSM6"/>
<sequence length="115" mass="12460">MAVARCGRRVRANGEGGGVRRIDQLVTVNNKLVQIWTCYTAYQMFFQIVECCHFLSNQGGKDQGLVTLLTGSPTLLLSSTSNGFSPLGIASSAGINIEHIESFHSKWKSSSKSHG</sequence>
<dbReference type="InParanoid" id="A0A482WSM6"/>
<organism evidence="1 2">
    <name type="scientific">Laodelphax striatellus</name>
    <name type="common">Small brown planthopper</name>
    <name type="synonym">Delphax striatella</name>
    <dbReference type="NCBI Taxonomy" id="195883"/>
    <lineage>
        <taxon>Eukaryota</taxon>
        <taxon>Metazoa</taxon>
        <taxon>Ecdysozoa</taxon>
        <taxon>Arthropoda</taxon>
        <taxon>Hexapoda</taxon>
        <taxon>Insecta</taxon>
        <taxon>Pterygota</taxon>
        <taxon>Neoptera</taxon>
        <taxon>Paraneoptera</taxon>
        <taxon>Hemiptera</taxon>
        <taxon>Auchenorrhyncha</taxon>
        <taxon>Fulgoroidea</taxon>
        <taxon>Delphacidae</taxon>
        <taxon>Criomorphinae</taxon>
        <taxon>Laodelphax</taxon>
    </lineage>
</organism>
<dbReference type="AlphaFoldDB" id="A0A482WSM6"/>
<accession>A0A482WSM6</accession>
<dbReference type="OrthoDB" id="5920073at2759"/>
<protein>
    <submittedName>
        <fullName evidence="1">Uncharacterized protein</fullName>
    </submittedName>
</protein>